<evidence type="ECO:0000313" key="7">
    <source>
        <dbReference type="EMBL" id="HGT70861.1"/>
    </source>
</evidence>
<dbReference type="PANTHER" id="PTHR10846:SF8">
    <property type="entry name" value="INNER MEMBRANE PROTEIN YRBG"/>
    <property type="match status" value="1"/>
</dbReference>
<dbReference type="Pfam" id="PF01699">
    <property type="entry name" value="Na_Ca_ex"/>
    <property type="match status" value="2"/>
</dbReference>
<comment type="caution">
    <text evidence="7">The sequence shown here is derived from an EMBL/GenBank/DDBJ whole genome shotgun (WGS) entry which is preliminary data.</text>
</comment>
<dbReference type="InterPro" id="IPR004837">
    <property type="entry name" value="NaCa_Exmemb"/>
</dbReference>
<keyword evidence="2 5" id="KW-0812">Transmembrane</keyword>
<feature type="domain" description="Sodium/calcium exchanger membrane region" evidence="6">
    <location>
        <begin position="4"/>
        <end position="151"/>
    </location>
</feature>
<proteinExistence type="predicted"/>
<dbReference type="PANTHER" id="PTHR10846">
    <property type="entry name" value="SODIUM/POTASSIUM/CALCIUM EXCHANGER"/>
    <property type="match status" value="1"/>
</dbReference>
<evidence type="ECO:0000256" key="4">
    <source>
        <dbReference type="ARBA" id="ARBA00023136"/>
    </source>
</evidence>
<name>A0A7C4R5D9_UNCC3</name>
<dbReference type="NCBIfam" id="TIGR00367">
    <property type="entry name" value="calcium/sodium antiporter"/>
    <property type="match status" value="1"/>
</dbReference>
<feature type="domain" description="Sodium/calcium exchanger membrane region" evidence="6">
    <location>
        <begin position="175"/>
        <end position="316"/>
    </location>
</feature>
<dbReference type="GO" id="GO:0005886">
    <property type="term" value="C:plasma membrane"/>
    <property type="evidence" value="ECO:0007669"/>
    <property type="project" value="TreeGrafter"/>
</dbReference>
<organism evidence="7">
    <name type="scientific">candidate division CPR3 bacterium</name>
    <dbReference type="NCBI Taxonomy" id="2268181"/>
    <lineage>
        <taxon>Bacteria</taxon>
        <taxon>Bacteria division CPR3</taxon>
    </lineage>
</organism>
<evidence type="ECO:0000259" key="6">
    <source>
        <dbReference type="Pfam" id="PF01699"/>
    </source>
</evidence>
<evidence type="ECO:0000256" key="2">
    <source>
        <dbReference type="ARBA" id="ARBA00022692"/>
    </source>
</evidence>
<evidence type="ECO:0000256" key="3">
    <source>
        <dbReference type="ARBA" id="ARBA00022989"/>
    </source>
</evidence>
<dbReference type="Gene3D" id="1.20.1420.30">
    <property type="entry name" value="NCX, central ion-binding region"/>
    <property type="match status" value="1"/>
</dbReference>
<feature type="transmembrane region" description="Helical" evidence="5">
    <location>
        <begin position="175"/>
        <end position="197"/>
    </location>
</feature>
<sequence>MLTYILFLIGFVFLIKGADLLVDGSSSLAKRFKIPDIVIGLTIVALGTSAPELIVNIMASFKGASGIAIGNILGSNIANILLILGISSIIFPLVVKKATIWKEIPFSLLGVLSLFLLVNDEFLFKANSSFLSRFDGLLLLLFFGYFIYYTFSIVKKKKDIPVDEDIKIHSNLKSSIYILVGLFGLALGGSWIVNGAVVMASNFGVSQSLIGLTIVAVGTSLPELATSAVAAFKRKPDIAVGNVVGSNIFNIFWILGISSLIRPIPFSSSSNFDIFVVIGATIVLFLVMFVGKKKVIEKWQGVLFVLTYVAYIAFLVIRG</sequence>
<dbReference type="InterPro" id="IPR044880">
    <property type="entry name" value="NCX_ion-bd_dom_sf"/>
</dbReference>
<feature type="transmembrane region" description="Helical" evidence="5">
    <location>
        <begin position="302"/>
        <end position="318"/>
    </location>
</feature>
<feature type="transmembrane region" description="Helical" evidence="5">
    <location>
        <begin position="239"/>
        <end position="260"/>
    </location>
</feature>
<comment type="subcellular location">
    <subcellularLocation>
        <location evidence="1">Membrane</location>
        <topology evidence="1">Multi-pass membrane protein</topology>
    </subcellularLocation>
</comment>
<feature type="transmembrane region" description="Helical" evidence="5">
    <location>
        <begin position="209"/>
        <end position="232"/>
    </location>
</feature>
<dbReference type="GO" id="GO:0006874">
    <property type="term" value="P:intracellular calcium ion homeostasis"/>
    <property type="evidence" value="ECO:0007669"/>
    <property type="project" value="TreeGrafter"/>
</dbReference>
<gene>
    <name evidence="7" type="ORF">ENT43_01210</name>
</gene>
<dbReference type="AlphaFoldDB" id="A0A7C4R5D9"/>
<keyword evidence="3 5" id="KW-1133">Transmembrane helix</keyword>
<feature type="transmembrane region" description="Helical" evidence="5">
    <location>
        <begin position="6"/>
        <end position="25"/>
    </location>
</feature>
<keyword evidence="4 5" id="KW-0472">Membrane</keyword>
<feature type="transmembrane region" description="Helical" evidence="5">
    <location>
        <begin position="67"/>
        <end position="94"/>
    </location>
</feature>
<accession>A0A7C4R5D9</accession>
<dbReference type="GO" id="GO:0008273">
    <property type="term" value="F:calcium, potassium:sodium antiporter activity"/>
    <property type="evidence" value="ECO:0007669"/>
    <property type="project" value="TreeGrafter"/>
</dbReference>
<dbReference type="InterPro" id="IPR004481">
    <property type="entry name" value="K/Na/Ca-exchanger"/>
</dbReference>
<evidence type="ECO:0000256" key="1">
    <source>
        <dbReference type="ARBA" id="ARBA00004141"/>
    </source>
</evidence>
<evidence type="ECO:0000256" key="5">
    <source>
        <dbReference type="SAM" id="Phobius"/>
    </source>
</evidence>
<protein>
    <submittedName>
        <fullName evidence="7">Calcium/sodium antiporter</fullName>
    </submittedName>
</protein>
<reference evidence="7" key="1">
    <citation type="journal article" date="2020" name="mSystems">
        <title>Genome- and Community-Level Interaction Insights into Carbon Utilization and Element Cycling Functions of Hydrothermarchaeota in Hydrothermal Sediment.</title>
        <authorList>
            <person name="Zhou Z."/>
            <person name="Liu Y."/>
            <person name="Xu W."/>
            <person name="Pan J."/>
            <person name="Luo Z.H."/>
            <person name="Li M."/>
        </authorList>
    </citation>
    <scope>NUCLEOTIDE SEQUENCE [LARGE SCALE GENOMIC DNA]</scope>
    <source>
        <strain evidence="7">SpSt-579</strain>
    </source>
</reference>
<feature type="transmembrane region" description="Helical" evidence="5">
    <location>
        <begin position="37"/>
        <end position="61"/>
    </location>
</feature>
<feature type="transmembrane region" description="Helical" evidence="5">
    <location>
        <begin position="272"/>
        <end position="290"/>
    </location>
</feature>
<dbReference type="EMBL" id="DSYQ01000004">
    <property type="protein sequence ID" value="HGT70861.1"/>
    <property type="molecule type" value="Genomic_DNA"/>
</dbReference>
<dbReference type="GO" id="GO:0005262">
    <property type="term" value="F:calcium channel activity"/>
    <property type="evidence" value="ECO:0007669"/>
    <property type="project" value="TreeGrafter"/>
</dbReference>
<feature type="transmembrane region" description="Helical" evidence="5">
    <location>
        <begin position="136"/>
        <end position="154"/>
    </location>
</feature>